<dbReference type="EMBL" id="CAEZZP010000019">
    <property type="protein sequence ID" value="CAB4766038.1"/>
    <property type="molecule type" value="Genomic_DNA"/>
</dbReference>
<dbReference type="EMBL" id="CAFAAL010000014">
    <property type="protein sequence ID" value="CAB4795147.1"/>
    <property type="molecule type" value="Genomic_DNA"/>
</dbReference>
<evidence type="ECO:0000256" key="3">
    <source>
        <dbReference type="ARBA" id="ARBA00022898"/>
    </source>
</evidence>
<dbReference type="PIRSF" id="PIRSF000521">
    <property type="entry name" value="Transaminase_4ab_Lys_Orn"/>
    <property type="match status" value="1"/>
</dbReference>
<dbReference type="InterPro" id="IPR015424">
    <property type="entry name" value="PyrdxlP-dep_Trfase"/>
</dbReference>
<reference evidence="9" key="1">
    <citation type="submission" date="2020-05" db="EMBL/GenBank/DDBJ databases">
        <authorList>
            <person name="Chiriac C."/>
            <person name="Salcher M."/>
            <person name="Ghai R."/>
            <person name="Kavagutti S V."/>
        </authorList>
    </citation>
    <scope>NUCLEOTIDE SEQUENCE</scope>
</reference>
<dbReference type="PANTHER" id="PTHR43094:SF1">
    <property type="entry name" value="AMINOTRANSFERASE CLASS-III"/>
    <property type="match status" value="1"/>
</dbReference>
<sequence>MTHNIMVMILIYESNTLAFLGAAFARKHYGLFMVSAFLHPFAKPTRTDFRTLVRGQGAVVYDNQGNQYIDGMASLWYCAVGHGRSDMAESIARQAGTLAAYSTFDPFTNEPAEQLAEKLVSIGPMNDARVFFTSSGSEAVDTAMKLARLAHVQAGHPERTLIISRQRGYHGTAYGGTSAQGIPPNREGYGPLVGDVEQVPADDIEALATVMSQRGNTIAAILVEPLQGAGGVFPPTEGYLESVRRLCDQHGAFLIYDEVISGFGRLGTWFAAHKYNVRPDMVTFAKAVTSGYQPLGGVFVGPAVRQPLEADPAFFLRTGFTYSGHPTACAAALTNIEILEREDMLNRSLHIGKRLSTGLQALADDGMVAAIRGDGSVWAVSHHPHNDPVVIRDRMMDLGVITRAIGADANTFCPSFVISDAQIDQIIDVLATALKAN</sequence>
<evidence type="ECO:0000313" key="4">
    <source>
        <dbReference type="EMBL" id="CAB4718506.1"/>
    </source>
</evidence>
<dbReference type="EMBL" id="CAEZYH010000028">
    <property type="protein sequence ID" value="CAB4718506.1"/>
    <property type="molecule type" value="Genomic_DNA"/>
</dbReference>
<keyword evidence="3" id="KW-0663">Pyridoxal phosphate</keyword>
<comment type="similarity">
    <text evidence="2">Belongs to the class-III pyridoxal-phosphate-dependent aminotransferase family.</text>
</comment>
<comment type="cofactor">
    <cofactor evidence="1">
        <name>pyridoxal 5'-phosphate</name>
        <dbReference type="ChEBI" id="CHEBI:597326"/>
    </cofactor>
</comment>
<dbReference type="InterPro" id="IPR049704">
    <property type="entry name" value="Aminotrans_3_PPA_site"/>
</dbReference>
<evidence type="ECO:0000256" key="2">
    <source>
        <dbReference type="ARBA" id="ARBA00008954"/>
    </source>
</evidence>
<evidence type="ECO:0000313" key="9">
    <source>
        <dbReference type="EMBL" id="CAB5024526.1"/>
    </source>
</evidence>
<dbReference type="EMBL" id="CAFBLJ010000076">
    <property type="protein sequence ID" value="CAB4876855.1"/>
    <property type="molecule type" value="Genomic_DNA"/>
</dbReference>
<dbReference type="PANTHER" id="PTHR43094">
    <property type="entry name" value="AMINOTRANSFERASE"/>
    <property type="match status" value="1"/>
</dbReference>
<dbReference type="GO" id="GO:0030170">
    <property type="term" value="F:pyridoxal phosphate binding"/>
    <property type="evidence" value="ECO:0007669"/>
    <property type="project" value="InterPro"/>
</dbReference>
<evidence type="ECO:0000256" key="1">
    <source>
        <dbReference type="ARBA" id="ARBA00001933"/>
    </source>
</evidence>
<dbReference type="SUPFAM" id="SSF53383">
    <property type="entry name" value="PLP-dependent transferases"/>
    <property type="match status" value="1"/>
</dbReference>
<evidence type="ECO:0000313" key="8">
    <source>
        <dbReference type="EMBL" id="CAB4894619.1"/>
    </source>
</evidence>
<protein>
    <submittedName>
        <fullName evidence="9">Unannotated protein</fullName>
    </submittedName>
</protein>
<evidence type="ECO:0000313" key="5">
    <source>
        <dbReference type="EMBL" id="CAB4766038.1"/>
    </source>
</evidence>
<dbReference type="GO" id="GO:0008483">
    <property type="term" value="F:transaminase activity"/>
    <property type="evidence" value="ECO:0007669"/>
    <property type="project" value="InterPro"/>
</dbReference>
<dbReference type="InterPro" id="IPR015421">
    <property type="entry name" value="PyrdxlP-dep_Trfase_major"/>
</dbReference>
<dbReference type="AlphaFoldDB" id="A0A6J7R715"/>
<dbReference type="EMBL" id="CAFBMF010000026">
    <property type="protein sequence ID" value="CAB4894619.1"/>
    <property type="molecule type" value="Genomic_DNA"/>
</dbReference>
<dbReference type="Gene3D" id="3.40.640.10">
    <property type="entry name" value="Type I PLP-dependent aspartate aminotransferase-like (Major domain)"/>
    <property type="match status" value="1"/>
</dbReference>
<dbReference type="InterPro" id="IPR005814">
    <property type="entry name" value="Aminotrans_3"/>
</dbReference>
<organism evidence="9">
    <name type="scientific">freshwater metagenome</name>
    <dbReference type="NCBI Taxonomy" id="449393"/>
    <lineage>
        <taxon>unclassified sequences</taxon>
        <taxon>metagenomes</taxon>
        <taxon>ecological metagenomes</taxon>
    </lineage>
</organism>
<dbReference type="InterPro" id="IPR015422">
    <property type="entry name" value="PyrdxlP-dep_Trfase_small"/>
</dbReference>
<proteinExistence type="inferred from homology"/>
<evidence type="ECO:0000313" key="6">
    <source>
        <dbReference type="EMBL" id="CAB4795147.1"/>
    </source>
</evidence>
<name>A0A6J7R715_9ZZZZ</name>
<accession>A0A6J7R715</accession>
<dbReference type="Pfam" id="PF00202">
    <property type="entry name" value="Aminotran_3"/>
    <property type="match status" value="1"/>
</dbReference>
<dbReference type="PROSITE" id="PS00600">
    <property type="entry name" value="AA_TRANSFER_CLASS_3"/>
    <property type="match status" value="1"/>
</dbReference>
<dbReference type="Gene3D" id="3.90.1150.10">
    <property type="entry name" value="Aspartate Aminotransferase, domain 1"/>
    <property type="match status" value="1"/>
</dbReference>
<dbReference type="FunFam" id="3.40.640.10:FF:000004">
    <property type="entry name" value="Acetylornithine aminotransferase"/>
    <property type="match status" value="1"/>
</dbReference>
<evidence type="ECO:0000313" key="7">
    <source>
        <dbReference type="EMBL" id="CAB4876855.1"/>
    </source>
</evidence>
<dbReference type="EMBL" id="CAFBPS010000021">
    <property type="protein sequence ID" value="CAB5024526.1"/>
    <property type="molecule type" value="Genomic_DNA"/>
</dbReference>
<dbReference type="CDD" id="cd00610">
    <property type="entry name" value="OAT_like"/>
    <property type="match status" value="1"/>
</dbReference>
<gene>
    <name evidence="4" type="ORF">UFOPK2658_00853</name>
    <name evidence="5" type="ORF">UFOPK2880_00498</name>
    <name evidence="6" type="ORF">UFOPK3004_00307</name>
    <name evidence="7" type="ORF">UFOPK3304_01321</name>
    <name evidence="8" type="ORF">UFOPK3494_00597</name>
    <name evidence="9" type="ORF">UFOPK4134_00475</name>
</gene>